<sequence length="91" mass="10480">MFLLECSTGLTPAVVTNLLRFARRHTLSYDYAVVYVLSVVLKHLVTNMRNEYWVILVSCYFELSLKARGFGGFSEICGAEWLAFQMLYDDL</sequence>
<dbReference type="EMBL" id="AM181176">
    <property type="protein sequence ID" value="CAY48511.1"/>
    <property type="molecule type" value="Genomic_DNA"/>
</dbReference>
<reference evidence="2" key="1">
    <citation type="journal article" date="2009" name="Genome Biol.">
        <title>Genomic and genetic analyses of diversity and plant interactions of Pseudomonas fluorescens.</title>
        <authorList>
            <person name="Silby M.W."/>
            <person name="Cerdeno-Tarraga A.M."/>
            <person name="Vernikos G.S."/>
            <person name="Giddens S.R."/>
            <person name="Jackson R.W."/>
            <person name="Preston G.M."/>
            <person name="Zhang X.X."/>
            <person name="Moon C.D."/>
            <person name="Gehrig S.M."/>
            <person name="Godfrey S.A."/>
            <person name="Knight C.G."/>
            <person name="Malone J.G."/>
            <person name="Robinson Z."/>
            <person name="Spiers A.J."/>
            <person name="Harris S."/>
            <person name="Challis G.L."/>
            <person name="Yaxley A.M."/>
            <person name="Harris D."/>
            <person name="Seeger K."/>
            <person name="Murphy L."/>
            <person name="Rutter S."/>
            <person name="Squares R."/>
            <person name="Quail M.A."/>
            <person name="Saunders E."/>
            <person name="Mavromatis K."/>
            <person name="Brettin T.S."/>
            <person name="Bentley S.D."/>
            <person name="Hothersall J."/>
            <person name="Stephens E."/>
            <person name="Thomas C.M."/>
            <person name="Parkhill J."/>
            <person name="Levy S.B."/>
            <person name="Rainey P.B."/>
            <person name="Thomson N.R."/>
        </authorList>
    </citation>
    <scope>NUCLEOTIDE SEQUENCE [LARGE SCALE GENOMIC DNA]</scope>
    <source>
        <strain evidence="2">SBW25</strain>
    </source>
</reference>
<dbReference type="Proteomes" id="UP001152918">
    <property type="component" value="Chromosome"/>
</dbReference>
<evidence type="ECO:0000313" key="1">
    <source>
        <dbReference type="EMBL" id="CAI2796528.1"/>
    </source>
</evidence>
<protein>
    <submittedName>
        <fullName evidence="2">Uncharacterized protein</fullName>
    </submittedName>
</protein>
<name>C3K548_PSEFS</name>
<organism evidence="2">
    <name type="scientific">Pseudomonas fluorescens (strain SBW25)</name>
    <dbReference type="NCBI Taxonomy" id="216595"/>
    <lineage>
        <taxon>Bacteria</taxon>
        <taxon>Pseudomonadati</taxon>
        <taxon>Pseudomonadota</taxon>
        <taxon>Gammaproteobacteria</taxon>
        <taxon>Pseudomonadales</taxon>
        <taxon>Pseudomonadaceae</taxon>
        <taxon>Pseudomonas</taxon>
    </lineage>
</organism>
<reference evidence="1" key="2">
    <citation type="submission" date="2023-10" db="EMBL/GenBank/DDBJ databases">
        <authorList>
            <person name="Fortmann-Grote C."/>
        </authorList>
    </citation>
    <scope>NUCLEOTIDE SEQUENCE</scope>
    <source>
        <strain evidence="1">SBW25</strain>
    </source>
</reference>
<dbReference type="AlphaFoldDB" id="C3K548"/>
<accession>C3K548</accession>
<dbReference type="HOGENOM" id="CLU_2424649_0_0_6"/>
<dbReference type="EMBL" id="OV986001">
    <property type="protein sequence ID" value="CAI2796528.1"/>
    <property type="molecule type" value="Genomic_DNA"/>
</dbReference>
<evidence type="ECO:0000313" key="2">
    <source>
        <dbReference type="EMBL" id="CAY48511.1"/>
    </source>
</evidence>
<proteinExistence type="predicted"/>
<dbReference type="KEGG" id="pfs:PFLU_2276"/>
<gene>
    <name evidence="2" type="ordered locus">PFLU_2276</name>
</gene>